<dbReference type="Pfam" id="PF07732">
    <property type="entry name" value="Cu-oxidase_3"/>
    <property type="match status" value="1"/>
</dbReference>
<sequence>MLRSLSICAVFLIHGAISYECEKSAETCETSLLISHRLTMMHKKVAVYSAEGRLYKYDVTNINESNPIPINDVITADGWEDSRLVVVANGTLPGPPIIVYENQTIIVHVTNHLKSEEVTIHWHRITQKRSPYMDGVPFLTQRPISPGQTFVYKFVASHKGTYWYHSHVGAQRAKGLIVRERTSLEMKEHIMTIQE</sequence>
<evidence type="ECO:0000259" key="6">
    <source>
        <dbReference type="Pfam" id="PF07732"/>
    </source>
</evidence>
<dbReference type="PANTHER" id="PTHR11709">
    <property type="entry name" value="MULTI-COPPER OXIDASE"/>
    <property type="match status" value="1"/>
</dbReference>
<dbReference type="GO" id="GO:0005507">
    <property type="term" value="F:copper ion binding"/>
    <property type="evidence" value="ECO:0007669"/>
    <property type="project" value="InterPro"/>
</dbReference>
<keyword evidence="4" id="KW-0186">Copper</keyword>
<keyword evidence="8" id="KW-1185">Reference proteome</keyword>
<comment type="similarity">
    <text evidence="1">Belongs to the multicopper oxidase family.</text>
</comment>
<dbReference type="GO" id="GO:0006826">
    <property type="term" value="P:iron ion transport"/>
    <property type="evidence" value="ECO:0007669"/>
    <property type="project" value="TreeGrafter"/>
</dbReference>
<dbReference type="Proteomes" id="UP000683360">
    <property type="component" value="Unassembled WGS sequence"/>
</dbReference>
<name>A0A8S3U4I3_MYTED</name>
<dbReference type="InterPro" id="IPR045087">
    <property type="entry name" value="Cu-oxidase_fam"/>
</dbReference>
<protein>
    <recommendedName>
        <fullName evidence="6">Plastocyanin-like domain-containing protein</fullName>
    </recommendedName>
</protein>
<evidence type="ECO:0000256" key="5">
    <source>
        <dbReference type="SAM" id="SignalP"/>
    </source>
</evidence>
<keyword evidence="3" id="KW-0560">Oxidoreductase</keyword>
<evidence type="ECO:0000256" key="3">
    <source>
        <dbReference type="ARBA" id="ARBA00023002"/>
    </source>
</evidence>
<evidence type="ECO:0000313" key="8">
    <source>
        <dbReference type="Proteomes" id="UP000683360"/>
    </source>
</evidence>
<evidence type="ECO:0000313" key="7">
    <source>
        <dbReference type="EMBL" id="CAG2235676.1"/>
    </source>
</evidence>
<dbReference type="CDD" id="cd13858">
    <property type="entry name" value="CuRO_1_tcLCC2_insect_like"/>
    <property type="match status" value="1"/>
</dbReference>
<proteinExistence type="inferred from homology"/>
<reference evidence="7" key="1">
    <citation type="submission" date="2021-03" db="EMBL/GenBank/DDBJ databases">
        <authorList>
            <person name="Bekaert M."/>
        </authorList>
    </citation>
    <scope>NUCLEOTIDE SEQUENCE</scope>
</reference>
<dbReference type="GO" id="GO:0005886">
    <property type="term" value="C:plasma membrane"/>
    <property type="evidence" value="ECO:0007669"/>
    <property type="project" value="TreeGrafter"/>
</dbReference>
<evidence type="ECO:0000256" key="2">
    <source>
        <dbReference type="ARBA" id="ARBA00022723"/>
    </source>
</evidence>
<feature type="domain" description="Plastocyanin-like" evidence="6">
    <location>
        <begin position="83"/>
        <end position="176"/>
    </location>
</feature>
<accession>A0A8S3U4I3</accession>
<dbReference type="OrthoDB" id="6117876at2759"/>
<dbReference type="EMBL" id="CAJPWZ010002323">
    <property type="protein sequence ID" value="CAG2235676.1"/>
    <property type="molecule type" value="Genomic_DNA"/>
</dbReference>
<evidence type="ECO:0000256" key="1">
    <source>
        <dbReference type="ARBA" id="ARBA00010609"/>
    </source>
</evidence>
<keyword evidence="5" id="KW-0732">Signal</keyword>
<evidence type="ECO:0000256" key="4">
    <source>
        <dbReference type="ARBA" id="ARBA00023008"/>
    </source>
</evidence>
<dbReference type="GO" id="GO:0016491">
    <property type="term" value="F:oxidoreductase activity"/>
    <property type="evidence" value="ECO:0007669"/>
    <property type="project" value="UniProtKB-KW"/>
</dbReference>
<gene>
    <name evidence="7" type="ORF">MEDL_48230</name>
</gene>
<dbReference type="AlphaFoldDB" id="A0A8S3U4I3"/>
<keyword evidence="2" id="KW-0479">Metal-binding</keyword>
<comment type="caution">
    <text evidence="7">The sequence shown here is derived from an EMBL/GenBank/DDBJ whole genome shotgun (WGS) entry which is preliminary data.</text>
</comment>
<organism evidence="7 8">
    <name type="scientific">Mytilus edulis</name>
    <name type="common">Blue mussel</name>
    <dbReference type="NCBI Taxonomy" id="6550"/>
    <lineage>
        <taxon>Eukaryota</taxon>
        <taxon>Metazoa</taxon>
        <taxon>Spiralia</taxon>
        <taxon>Lophotrochozoa</taxon>
        <taxon>Mollusca</taxon>
        <taxon>Bivalvia</taxon>
        <taxon>Autobranchia</taxon>
        <taxon>Pteriomorphia</taxon>
        <taxon>Mytilida</taxon>
        <taxon>Mytiloidea</taxon>
        <taxon>Mytilidae</taxon>
        <taxon>Mytilinae</taxon>
        <taxon>Mytilus</taxon>
    </lineage>
</organism>
<feature type="signal peptide" evidence="5">
    <location>
        <begin position="1"/>
        <end position="18"/>
    </location>
</feature>
<dbReference type="SUPFAM" id="SSF49503">
    <property type="entry name" value="Cupredoxins"/>
    <property type="match status" value="1"/>
</dbReference>
<feature type="chain" id="PRO_5035772321" description="Plastocyanin-like domain-containing protein" evidence="5">
    <location>
        <begin position="19"/>
        <end position="195"/>
    </location>
</feature>
<dbReference type="InterPro" id="IPR011707">
    <property type="entry name" value="Cu-oxidase-like_N"/>
</dbReference>
<dbReference type="PANTHER" id="PTHR11709:SF394">
    <property type="entry name" value="FI03373P-RELATED"/>
    <property type="match status" value="1"/>
</dbReference>
<dbReference type="Gene3D" id="2.60.40.420">
    <property type="entry name" value="Cupredoxins - blue copper proteins"/>
    <property type="match status" value="1"/>
</dbReference>
<dbReference type="InterPro" id="IPR008972">
    <property type="entry name" value="Cupredoxin"/>
</dbReference>